<keyword evidence="5" id="KW-1185">Reference proteome</keyword>
<evidence type="ECO:0000313" key="3">
    <source>
        <dbReference type="EMBL" id="ESN96119.1"/>
    </source>
</evidence>
<accession>T1FZ50</accession>
<reference evidence="3 5" key="2">
    <citation type="journal article" date="2013" name="Nature">
        <title>Insights into bilaterian evolution from three spiralian genomes.</title>
        <authorList>
            <person name="Simakov O."/>
            <person name="Marletaz F."/>
            <person name="Cho S.J."/>
            <person name="Edsinger-Gonzales E."/>
            <person name="Havlak P."/>
            <person name="Hellsten U."/>
            <person name="Kuo D.H."/>
            <person name="Larsson T."/>
            <person name="Lv J."/>
            <person name="Arendt D."/>
            <person name="Savage R."/>
            <person name="Osoegawa K."/>
            <person name="de Jong P."/>
            <person name="Grimwood J."/>
            <person name="Chapman J.A."/>
            <person name="Shapiro H."/>
            <person name="Aerts A."/>
            <person name="Otillar R.P."/>
            <person name="Terry A.Y."/>
            <person name="Boore J.L."/>
            <person name="Grigoriev I.V."/>
            <person name="Lindberg D.R."/>
            <person name="Seaver E.C."/>
            <person name="Weisblat D.A."/>
            <person name="Putnam N.H."/>
            <person name="Rokhsar D.S."/>
        </authorList>
    </citation>
    <scope>NUCLEOTIDE SEQUENCE</scope>
</reference>
<proteinExistence type="predicted"/>
<dbReference type="InterPro" id="IPR029021">
    <property type="entry name" value="Prot-tyrosine_phosphatase-like"/>
</dbReference>
<dbReference type="Gene3D" id="3.90.190.10">
    <property type="entry name" value="Protein tyrosine phosphatase superfamily"/>
    <property type="match status" value="1"/>
</dbReference>
<dbReference type="GeneID" id="20214098"/>
<feature type="domain" description="Tyrosine-protein phosphatase" evidence="1">
    <location>
        <begin position="1"/>
        <end position="174"/>
    </location>
</feature>
<dbReference type="InterPro" id="IPR000242">
    <property type="entry name" value="PTP_cat"/>
</dbReference>
<dbReference type="AlphaFoldDB" id="T1FZ50"/>
<dbReference type="OrthoDB" id="9979034at2759"/>
<dbReference type="RefSeq" id="XP_009025133.1">
    <property type="nucleotide sequence ID" value="XM_009026885.1"/>
</dbReference>
<dbReference type="PROSITE" id="PS50056">
    <property type="entry name" value="TYR_PHOSPHATASE_2"/>
    <property type="match status" value="1"/>
</dbReference>
<reference evidence="4" key="3">
    <citation type="submission" date="2015-06" db="UniProtKB">
        <authorList>
            <consortium name="EnsemblMetazoa"/>
        </authorList>
    </citation>
    <scope>IDENTIFICATION</scope>
</reference>
<name>T1FZ50_HELRO</name>
<dbReference type="Pfam" id="PF00102">
    <property type="entry name" value="Y_phosphatase"/>
    <property type="match status" value="1"/>
</dbReference>
<gene>
    <name evidence="4" type="primary">20214098</name>
    <name evidence="3" type="ORF">HELRODRAFT_67780</name>
</gene>
<dbReference type="GO" id="GO:0004725">
    <property type="term" value="F:protein tyrosine phosphatase activity"/>
    <property type="evidence" value="ECO:0007669"/>
    <property type="project" value="InterPro"/>
</dbReference>
<dbReference type="InParanoid" id="T1FZ50"/>
<dbReference type="Proteomes" id="UP000015101">
    <property type="component" value="Unassembled WGS sequence"/>
</dbReference>
<dbReference type="EMBL" id="AMQM01001304">
    <property type="status" value="NOT_ANNOTATED_CDS"/>
    <property type="molecule type" value="Genomic_DNA"/>
</dbReference>
<dbReference type="SMART" id="SM00194">
    <property type="entry name" value="PTPc"/>
    <property type="match status" value="1"/>
</dbReference>
<evidence type="ECO:0000313" key="4">
    <source>
        <dbReference type="EnsemblMetazoa" id="HelroP67780"/>
    </source>
</evidence>
<dbReference type="EMBL" id="KB097495">
    <property type="protein sequence ID" value="ESN96119.1"/>
    <property type="molecule type" value="Genomic_DNA"/>
</dbReference>
<dbReference type="CDD" id="cd00047">
    <property type="entry name" value="PTPc"/>
    <property type="match status" value="1"/>
</dbReference>
<dbReference type="SUPFAM" id="SSF52799">
    <property type="entry name" value="(Phosphotyrosine protein) phosphatases II"/>
    <property type="match status" value="1"/>
</dbReference>
<dbReference type="PANTHER" id="PTHR19134:SF536">
    <property type="entry name" value="TYROSINE-PROTEIN PHOSPHATASE DOMAIN-CONTAINING PROTEIN"/>
    <property type="match status" value="1"/>
</dbReference>
<dbReference type="STRING" id="6412.T1FZ50"/>
<dbReference type="HOGENOM" id="CLU_001645_9_8_1"/>
<organism evidence="4 5">
    <name type="scientific">Helobdella robusta</name>
    <name type="common">Californian leech</name>
    <dbReference type="NCBI Taxonomy" id="6412"/>
    <lineage>
        <taxon>Eukaryota</taxon>
        <taxon>Metazoa</taxon>
        <taxon>Spiralia</taxon>
        <taxon>Lophotrochozoa</taxon>
        <taxon>Annelida</taxon>
        <taxon>Clitellata</taxon>
        <taxon>Hirudinea</taxon>
        <taxon>Rhynchobdellida</taxon>
        <taxon>Glossiphoniidae</taxon>
        <taxon>Helobdella</taxon>
    </lineage>
</organism>
<evidence type="ECO:0000259" key="1">
    <source>
        <dbReference type="PROSITE" id="PS50055"/>
    </source>
</evidence>
<dbReference type="KEGG" id="hro:HELRODRAFT_67780"/>
<dbReference type="PROSITE" id="PS50055">
    <property type="entry name" value="TYR_PHOSPHATASE_PTP"/>
    <property type="match status" value="1"/>
</dbReference>
<dbReference type="CTD" id="20214098"/>
<evidence type="ECO:0000313" key="5">
    <source>
        <dbReference type="Proteomes" id="UP000015101"/>
    </source>
</evidence>
<dbReference type="eggNOG" id="KOG0791">
    <property type="taxonomic scope" value="Eukaryota"/>
</dbReference>
<dbReference type="OMA" id="FNIRTIT"/>
<dbReference type="PRINTS" id="PR00700">
    <property type="entry name" value="PRTYPHPHTASE"/>
</dbReference>
<evidence type="ECO:0000259" key="2">
    <source>
        <dbReference type="PROSITE" id="PS50056"/>
    </source>
</evidence>
<dbReference type="SMART" id="SM00404">
    <property type="entry name" value="PTPc_motif"/>
    <property type="match status" value="1"/>
</dbReference>
<reference evidence="5" key="1">
    <citation type="submission" date="2012-12" db="EMBL/GenBank/DDBJ databases">
        <authorList>
            <person name="Hellsten U."/>
            <person name="Grimwood J."/>
            <person name="Chapman J.A."/>
            <person name="Shapiro H."/>
            <person name="Aerts A."/>
            <person name="Otillar R.P."/>
            <person name="Terry A.Y."/>
            <person name="Boore J.L."/>
            <person name="Simakov O."/>
            <person name="Marletaz F."/>
            <person name="Cho S.-J."/>
            <person name="Edsinger-Gonzales E."/>
            <person name="Havlak P."/>
            <person name="Kuo D.-H."/>
            <person name="Larsson T."/>
            <person name="Lv J."/>
            <person name="Arendt D."/>
            <person name="Savage R."/>
            <person name="Osoegawa K."/>
            <person name="de Jong P."/>
            <person name="Lindberg D.R."/>
            <person name="Seaver E.C."/>
            <person name="Weisblat D.A."/>
            <person name="Putnam N.H."/>
            <person name="Grigoriev I.V."/>
            <person name="Rokhsar D.S."/>
        </authorList>
    </citation>
    <scope>NUCLEOTIDE SEQUENCE</scope>
</reference>
<dbReference type="PANTHER" id="PTHR19134">
    <property type="entry name" value="RECEPTOR-TYPE TYROSINE-PROTEIN PHOSPHATASE"/>
    <property type="match status" value="1"/>
</dbReference>
<protein>
    <recommendedName>
        <fullName evidence="6">Tyrosine-protein phosphatase domain-containing protein</fullName>
    </recommendedName>
</protein>
<sequence>EKKIFCLKGPQLNTVNDFWRMIVEVGVEVVVMLTPLEENGKVKCQKYWSDKETLNINILEGSGSEDFLLITLKGLQNSQELTVTHLKYNSWPDLNVPENVGSLLNFQHVMQTLVNKINSGHSSTKVLTHCSAGVGRTGTFIALDHLIRQAVDVEAVDVYKCLKLLRSYRNHMIQAVVCVNVCVCVCVCV</sequence>
<dbReference type="EnsemblMetazoa" id="HelroT67780">
    <property type="protein sequence ID" value="HelroP67780"/>
    <property type="gene ID" value="HelroG67780"/>
</dbReference>
<dbReference type="InterPro" id="IPR000387">
    <property type="entry name" value="Tyr_Pase_dom"/>
</dbReference>
<evidence type="ECO:0008006" key="6">
    <source>
        <dbReference type="Google" id="ProtNLM"/>
    </source>
</evidence>
<dbReference type="InterPro" id="IPR003595">
    <property type="entry name" value="Tyr_Pase_cat"/>
</dbReference>
<feature type="domain" description="Tyrosine specific protein phosphatases" evidence="2">
    <location>
        <begin position="104"/>
        <end position="175"/>
    </location>
</feature>
<dbReference type="InterPro" id="IPR050348">
    <property type="entry name" value="Protein-Tyr_Phosphatase"/>
</dbReference>